<sequence>MERQIVGSYNFGMGYGGYPSHYVYGGYGHNPYKSYTPFISPGVFHGVPSISGFHGVHGIPGFHGVGAFGGIH</sequence>
<evidence type="ECO:0008006" key="3">
    <source>
        <dbReference type="Google" id="ProtNLM"/>
    </source>
</evidence>
<accession>A0ABR6CWV8</accession>
<comment type="caution">
    <text evidence="1">The sequence shown here is derived from an EMBL/GenBank/DDBJ whole genome shotgun (WGS) entry which is preliminary data.</text>
</comment>
<dbReference type="RefSeq" id="WP_182503800.1">
    <property type="nucleotide sequence ID" value="NZ_JACJHX010000019.1"/>
</dbReference>
<dbReference type="Proteomes" id="UP000626697">
    <property type="component" value="Unassembled WGS sequence"/>
</dbReference>
<dbReference type="EMBL" id="JACJHX010000019">
    <property type="protein sequence ID" value="MBA9028827.1"/>
    <property type="molecule type" value="Genomic_DNA"/>
</dbReference>
<name>A0ABR6CWV8_9BACI</name>
<organism evidence="1 2">
    <name type="scientific">Peribacillus huizhouensis</name>
    <dbReference type="NCBI Taxonomy" id="1501239"/>
    <lineage>
        <taxon>Bacteria</taxon>
        <taxon>Bacillati</taxon>
        <taxon>Bacillota</taxon>
        <taxon>Bacilli</taxon>
        <taxon>Bacillales</taxon>
        <taxon>Bacillaceae</taxon>
        <taxon>Peribacillus</taxon>
    </lineage>
</organism>
<gene>
    <name evidence="1" type="ORF">HNP81_004148</name>
</gene>
<proteinExistence type="predicted"/>
<evidence type="ECO:0000313" key="2">
    <source>
        <dbReference type="Proteomes" id="UP000626697"/>
    </source>
</evidence>
<keyword evidence="2" id="KW-1185">Reference proteome</keyword>
<protein>
    <recommendedName>
        <fullName evidence="3">Spore coat protein</fullName>
    </recommendedName>
</protein>
<evidence type="ECO:0000313" key="1">
    <source>
        <dbReference type="EMBL" id="MBA9028827.1"/>
    </source>
</evidence>
<reference evidence="1 2" key="1">
    <citation type="submission" date="2020-08" db="EMBL/GenBank/DDBJ databases">
        <title>Genomic Encyclopedia of Type Strains, Phase IV (KMG-IV): sequencing the most valuable type-strain genomes for metagenomic binning, comparative biology and taxonomic classification.</title>
        <authorList>
            <person name="Goeker M."/>
        </authorList>
    </citation>
    <scope>NUCLEOTIDE SEQUENCE [LARGE SCALE GENOMIC DNA]</scope>
    <source>
        <strain evidence="1 2">DSM 105481</strain>
    </source>
</reference>